<dbReference type="GO" id="GO:0098553">
    <property type="term" value="C:lumenal side of endoplasmic reticulum membrane"/>
    <property type="evidence" value="ECO:0007669"/>
    <property type="project" value="TreeGrafter"/>
</dbReference>
<dbReference type="PANTHER" id="PTHR12174">
    <property type="entry name" value="SIGNAL PEPTIDE PEPTIDASE"/>
    <property type="match status" value="1"/>
</dbReference>
<dbReference type="SMART" id="SM00730">
    <property type="entry name" value="PSN"/>
    <property type="match status" value="1"/>
</dbReference>
<dbReference type="GO" id="GO:0098554">
    <property type="term" value="C:cytoplasmic side of endoplasmic reticulum membrane"/>
    <property type="evidence" value="ECO:0007669"/>
    <property type="project" value="TreeGrafter"/>
</dbReference>
<evidence type="ECO:0000256" key="4">
    <source>
        <dbReference type="ARBA" id="ARBA00022801"/>
    </source>
</evidence>
<evidence type="ECO:0000256" key="3">
    <source>
        <dbReference type="ARBA" id="ARBA00022692"/>
    </source>
</evidence>
<feature type="transmembrane region" description="Helical" evidence="8">
    <location>
        <begin position="63"/>
        <end position="80"/>
    </location>
</feature>
<accession>A0A078AA72</accession>
<dbReference type="OrthoDB" id="29661at2759"/>
<feature type="transmembrane region" description="Helical" evidence="8">
    <location>
        <begin position="294"/>
        <end position="312"/>
    </location>
</feature>
<dbReference type="GO" id="GO:0006465">
    <property type="term" value="P:signal peptide processing"/>
    <property type="evidence" value="ECO:0007669"/>
    <property type="project" value="TreeGrafter"/>
</dbReference>
<feature type="transmembrane region" description="Helical" evidence="8">
    <location>
        <begin position="209"/>
        <end position="228"/>
    </location>
</feature>
<feature type="transmembrane region" description="Helical" evidence="8">
    <location>
        <begin position="39"/>
        <end position="57"/>
    </location>
</feature>
<keyword evidence="4" id="KW-0378">Hydrolase</keyword>
<keyword evidence="5" id="KW-0256">Endoplasmic reticulum</keyword>
<feature type="transmembrane region" description="Helical" evidence="8">
    <location>
        <begin position="112"/>
        <end position="132"/>
    </location>
</feature>
<comment type="similarity">
    <text evidence="2">Belongs to the peptidase A22B family.</text>
</comment>
<dbReference type="Proteomes" id="UP000039865">
    <property type="component" value="Unassembled WGS sequence"/>
</dbReference>
<keyword evidence="10" id="KW-1185">Reference proteome</keyword>
<feature type="transmembrane region" description="Helical" evidence="8">
    <location>
        <begin position="263"/>
        <end position="282"/>
    </location>
</feature>
<dbReference type="InterPro" id="IPR006639">
    <property type="entry name" value="Preselin/SPP"/>
</dbReference>
<keyword evidence="6 8" id="KW-1133">Transmembrane helix</keyword>
<evidence type="ECO:0000256" key="6">
    <source>
        <dbReference type="ARBA" id="ARBA00022989"/>
    </source>
</evidence>
<dbReference type="OMA" id="QMIISAT"/>
<dbReference type="Pfam" id="PF04258">
    <property type="entry name" value="Peptidase_A22B"/>
    <property type="match status" value="1"/>
</dbReference>
<proteinExistence type="inferred from homology"/>
<feature type="transmembrane region" description="Helical" evidence="8">
    <location>
        <begin position="164"/>
        <end position="189"/>
    </location>
</feature>
<dbReference type="EMBL" id="CCKQ01007425">
    <property type="protein sequence ID" value="CDW78781.1"/>
    <property type="molecule type" value="Genomic_DNA"/>
</dbReference>
<evidence type="ECO:0000313" key="9">
    <source>
        <dbReference type="EMBL" id="CDW78781.1"/>
    </source>
</evidence>
<comment type="subcellular location">
    <subcellularLocation>
        <location evidence="1">Endoplasmic reticulum membrane</location>
        <topology evidence="1">Multi-pass membrane protein</topology>
    </subcellularLocation>
</comment>
<dbReference type="GO" id="GO:0042500">
    <property type="term" value="F:aspartic endopeptidase activity, intramembrane cleaving"/>
    <property type="evidence" value="ECO:0007669"/>
    <property type="project" value="InterPro"/>
</dbReference>
<evidence type="ECO:0000256" key="7">
    <source>
        <dbReference type="ARBA" id="ARBA00023136"/>
    </source>
</evidence>
<gene>
    <name evidence="9" type="primary">Contig14114.g15044</name>
    <name evidence="9" type="ORF">STYLEM_7765</name>
</gene>
<keyword evidence="3 8" id="KW-0812">Transmembrane</keyword>
<feature type="transmembrane region" description="Helical" evidence="8">
    <location>
        <begin position="138"/>
        <end position="157"/>
    </location>
</feature>
<dbReference type="PANTHER" id="PTHR12174:SF23">
    <property type="entry name" value="MINOR HISTOCOMPATIBILITY ANTIGEN H13"/>
    <property type="match status" value="1"/>
</dbReference>
<evidence type="ECO:0000256" key="8">
    <source>
        <dbReference type="SAM" id="Phobius"/>
    </source>
</evidence>
<keyword evidence="7 8" id="KW-0472">Membrane</keyword>
<dbReference type="AlphaFoldDB" id="A0A078AA72"/>
<evidence type="ECO:0000256" key="1">
    <source>
        <dbReference type="ARBA" id="ARBA00004477"/>
    </source>
</evidence>
<name>A0A078AA72_STYLE</name>
<dbReference type="GO" id="GO:0033619">
    <property type="term" value="P:membrane protein proteolysis"/>
    <property type="evidence" value="ECO:0007669"/>
    <property type="project" value="TreeGrafter"/>
</dbReference>
<protein>
    <submittedName>
        <fullName evidence="9">Signal peptide peptidase</fullName>
    </submittedName>
</protein>
<sequence>MVCIYIGATRSLQKYQFQEKKSDQATLSNENQLLSLKNALSIPIIATLTLVLAYFAIVQKWSIINNLIVAYFSLIGALILKKYIYEYFKTSTGLQAYDYHLEFLQRMQLFRLNMTLLELVCLAVAIYFQYLYLQSRFFVANNIIAMCFAVHAIENWLVGNFRNILIVFLGLIAYDTYFVFHSDVMMTVAQGIELPLKLLVPADQAMKSFAMIGLGDIIIPGLFASMCIRCDLINAFNRGREKAVEEGVKEKEKLLPFIDKEMGCFYFNASLIGFFIGLAMTYSAMQLLKTAQPALLYILPAQLGIYLLASFGRKEFLKMIAYDEDKELMGNE</sequence>
<reference evidence="9 10" key="1">
    <citation type="submission" date="2014-06" db="EMBL/GenBank/DDBJ databases">
        <authorList>
            <person name="Swart Estienne"/>
        </authorList>
    </citation>
    <scope>NUCLEOTIDE SEQUENCE [LARGE SCALE GENOMIC DNA]</scope>
    <source>
        <strain evidence="9 10">130c</strain>
    </source>
</reference>
<organism evidence="9 10">
    <name type="scientific">Stylonychia lemnae</name>
    <name type="common">Ciliate</name>
    <dbReference type="NCBI Taxonomy" id="5949"/>
    <lineage>
        <taxon>Eukaryota</taxon>
        <taxon>Sar</taxon>
        <taxon>Alveolata</taxon>
        <taxon>Ciliophora</taxon>
        <taxon>Intramacronucleata</taxon>
        <taxon>Spirotrichea</taxon>
        <taxon>Stichotrichia</taxon>
        <taxon>Sporadotrichida</taxon>
        <taxon>Oxytrichidae</taxon>
        <taxon>Stylonychinae</taxon>
        <taxon>Stylonychia</taxon>
    </lineage>
</organism>
<dbReference type="InParanoid" id="A0A078AA72"/>
<evidence type="ECO:0000313" key="10">
    <source>
        <dbReference type="Proteomes" id="UP000039865"/>
    </source>
</evidence>
<evidence type="ECO:0000256" key="5">
    <source>
        <dbReference type="ARBA" id="ARBA00022824"/>
    </source>
</evidence>
<dbReference type="InterPro" id="IPR007369">
    <property type="entry name" value="Peptidase_A22B_SPP"/>
</dbReference>
<evidence type="ECO:0000256" key="2">
    <source>
        <dbReference type="ARBA" id="ARBA00006859"/>
    </source>
</evidence>